<dbReference type="InterPro" id="IPR016181">
    <property type="entry name" value="Acyl_CoA_acyltransferase"/>
</dbReference>
<evidence type="ECO:0000256" key="2">
    <source>
        <dbReference type="ARBA" id="ARBA00023315"/>
    </source>
</evidence>
<dbReference type="PANTHER" id="PTHR10545">
    <property type="entry name" value="DIAMINE N-ACETYLTRANSFERASE"/>
    <property type="match status" value="1"/>
</dbReference>
<dbReference type="RefSeq" id="WP_196953592.1">
    <property type="nucleotide sequence ID" value="NZ_JADWYK010000001.1"/>
</dbReference>
<accession>A0ABS0KXG2</accession>
<dbReference type="PANTHER" id="PTHR10545:SF29">
    <property type="entry name" value="GH14572P-RELATED"/>
    <property type="match status" value="1"/>
</dbReference>
<dbReference type="Gene3D" id="3.40.630.30">
    <property type="match status" value="1"/>
</dbReference>
<gene>
    <name evidence="4" type="ORF">I5L79_03355</name>
</gene>
<keyword evidence="5" id="KW-1185">Reference proteome</keyword>
<dbReference type="Proteomes" id="UP000601099">
    <property type="component" value="Unassembled WGS sequence"/>
</dbReference>
<evidence type="ECO:0000259" key="3">
    <source>
        <dbReference type="PROSITE" id="PS51186"/>
    </source>
</evidence>
<dbReference type="Pfam" id="PF00583">
    <property type="entry name" value="Acetyltransf_1"/>
    <property type="match status" value="1"/>
</dbReference>
<sequence>MFTSPFCVDLATAADIPALLPLMEGLADFEHYRDTFAITPELLYQQGFAQQPPDFYCLVARHADGQLGGMLVYYFIPFTASAKPTLFIKELFVAEAYRGHHLGEELMRAAARAAVAHGCGAMRWAVAAWNEAGRRFYERLGAQANPVWVDYSLNGTALLDLSGTSVNS</sequence>
<dbReference type="CDD" id="cd04301">
    <property type="entry name" value="NAT_SF"/>
    <property type="match status" value="1"/>
</dbReference>
<reference evidence="4 5" key="1">
    <citation type="submission" date="2020-11" db="EMBL/GenBank/DDBJ databases">
        <title>Hymenobacter sp.</title>
        <authorList>
            <person name="Kim M.K."/>
        </authorList>
    </citation>
    <scope>NUCLEOTIDE SEQUENCE [LARGE SCALE GENOMIC DNA]</scope>
    <source>
        <strain evidence="4 5">BT594</strain>
    </source>
</reference>
<protein>
    <submittedName>
        <fullName evidence="4">GNAT family N-acetyltransferase</fullName>
    </submittedName>
</protein>
<keyword evidence="1" id="KW-0808">Transferase</keyword>
<name>A0ABS0KXG2_9BACT</name>
<evidence type="ECO:0000313" key="4">
    <source>
        <dbReference type="EMBL" id="MBG8552565.1"/>
    </source>
</evidence>
<comment type="caution">
    <text evidence="4">The sequence shown here is derived from an EMBL/GenBank/DDBJ whole genome shotgun (WGS) entry which is preliminary data.</text>
</comment>
<dbReference type="InterPro" id="IPR051016">
    <property type="entry name" value="Diverse_Substrate_AcTransf"/>
</dbReference>
<dbReference type="InterPro" id="IPR000182">
    <property type="entry name" value="GNAT_dom"/>
</dbReference>
<organism evidence="4 5">
    <name type="scientific">Hymenobacter guriensis</name>
    <dbReference type="NCBI Taxonomy" id="2793065"/>
    <lineage>
        <taxon>Bacteria</taxon>
        <taxon>Pseudomonadati</taxon>
        <taxon>Bacteroidota</taxon>
        <taxon>Cytophagia</taxon>
        <taxon>Cytophagales</taxon>
        <taxon>Hymenobacteraceae</taxon>
        <taxon>Hymenobacter</taxon>
    </lineage>
</organism>
<dbReference type="EMBL" id="JADWYK010000001">
    <property type="protein sequence ID" value="MBG8552565.1"/>
    <property type="molecule type" value="Genomic_DNA"/>
</dbReference>
<proteinExistence type="predicted"/>
<keyword evidence="2" id="KW-0012">Acyltransferase</keyword>
<evidence type="ECO:0000313" key="5">
    <source>
        <dbReference type="Proteomes" id="UP000601099"/>
    </source>
</evidence>
<dbReference type="SUPFAM" id="SSF55729">
    <property type="entry name" value="Acyl-CoA N-acyltransferases (Nat)"/>
    <property type="match status" value="1"/>
</dbReference>
<dbReference type="PROSITE" id="PS51186">
    <property type="entry name" value="GNAT"/>
    <property type="match status" value="1"/>
</dbReference>
<evidence type="ECO:0000256" key="1">
    <source>
        <dbReference type="ARBA" id="ARBA00022679"/>
    </source>
</evidence>
<feature type="domain" description="N-acetyltransferase" evidence="3">
    <location>
        <begin position="6"/>
        <end position="164"/>
    </location>
</feature>